<sequence>MKLCEMAQEYRVNVALLELRIKQLQAAQKRARQPEVRYRLKQRAKFLQTLINESRQTVFLMEHYHDHSEEGDAHADCRAV</sequence>
<protein>
    <submittedName>
        <fullName evidence="1">Uncharacterized protein</fullName>
    </submittedName>
</protein>
<dbReference type="AlphaFoldDB" id="A0AAW4VYH2"/>
<keyword evidence="2" id="KW-1185">Reference proteome</keyword>
<gene>
    <name evidence="1" type="ORF">LKD22_03360</name>
</gene>
<evidence type="ECO:0000313" key="2">
    <source>
        <dbReference type="Proteomes" id="UP001298753"/>
    </source>
</evidence>
<evidence type="ECO:0000313" key="1">
    <source>
        <dbReference type="EMBL" id="MCC2176173.1"/>
    </source>
</evidence>
<dbReference type="Proteomes" id="UP001298753">
    <property type="component" value="Unassembled WGS sequence"/>
</dbReference>
<comment type="caution">
    <text evidence="1">The sequence shown here is derived from an EMBL/GenBank/DDBJ whole genome shotgun (WGS) entry which is preliminary data.</text>
</comment>
<name>A0AAW4VYH2_9FIRM</name>
<accession>A0AAW4VYH2</accession>
<dbReference type="EMBL" id="JAJEPX010000006">
    <property type="protein sequence ID" value="MCC2176173.1"/>
    <property type="molecule type" value="Genomic_DNA"/>
</dbReference>
<dbReference type="RefSeq" id="WP_116704711.1">
    <property type="nucleotide sequence ID" value="NZ_DBEZDI010000011.1"/>
</dbReference>
<proteinExistence type="predicted"/>
<dbReference type="GeneID" id="98661352"/>
<organism evidence="1 2">
    <name type="scientific">Agathobaculum butyriciproducens</name>
    <dbReference type="NCBI Taxonomy" id="1628085"/>
    <lineage>
        <taxon>Bacteria</taxon>
        <taxon>Bacillati</taxon>
        <taxon>Bacillota</taxon>
        <taxon>Clostridia</taxon>
        <taxon>Eubacteriales</taxon>
        <taxon>Butyricicoccaceae</taxon>
        <taxon>Agathobaculum</taxon>
    </lineage>
</organism>
<reference evidence="1 2" key="1">
    <citation type="submission" date="2021-10" db="EMBL/GenBank/DDBJ databases">
        <title>Anaerobic single-cell dispensing facilitates the cultivation of human gut bacteria.</title>
        <authorList>
            <person name="Afrizal A."/>
        </authorList>
    </citation>
    <scope>NUCLEOTIDE SEQUENCE [LARGE SCALE GENOMIC DNA]</scope>
    <source>
        <strain evidence="1 2">CLA-AA-H270</strain>
    </source>
</reference>